<feature type="coiled-coil region" evidence="1">
    <location>
        <begin position="61"/>
        <end position="88"/>
    </location>
</feature>
<evidence type="ECO:0000313" key="2">
    <source>
        <dbReference type="EMBL" id="MBB4935984.1"/>
    </source>
</evidence>
<evidence type="ECO:0000313" key="3">
    <source>
        <dbReference type="Proteomes" id="UP000534286"/>
    </source>
</evidence>
<name>A0A7W7W7F0_9ACTN</name>
<keyword evidence="3" id="KW-1185">Reference proteome</keyword>
<keyword evidence="1" id="KW-0175">Coiled coil</keyword>
<comment type="caution">
    <text evidence="2">The sequence shown here is derived from an EMBL/GenBank/DDBJ whole genome shotgun (WGS) entry which is preliminary data.</text>
</comment>
<organism evidence="2 3">
    <name type="scientific">Streptosporangium album</name>
    <dbReference type="NCBI Taxonomy" id="47479"/>
    <lineage>
        <taxon>Bacteria</taxon>
        <taxon>Bacillati</taxon>
        <taxon>Actinomycetota</taxon>
        <taxon>Actinomycetes</taxon>
        <taxon>Streptosporangiales</taxon>
        <taxon>Streptosporangiaceae</taxon>
        <taxon>Streptosporangium</taxon>
    </lineage>
</organism>
<protein>
    <submittedName>
        <fullName evidence="2">SMC interacting uncharacterized protein involved in chromosome segregation</fullName>
    </submittedName>
</protein>
<reference evidence="2 3" key="1">
    <citation type="submission" date="2020-08" db="EMBL/GenBank/DDBJ databases">
        <title>Sequencing the genomes of 1000 actinobacteria strains.</title>
        <authorList>
            <person name="Klenk H.-P."/>
        </authorList>
    </citation>
    <scope>NUCLEOTIDE SEQUENCE [LARGE SCALE GENOMIC DNA]</scope>
    <source>
        <strain evidence="2 3">DSM 43023</strain>
    </source>
</reference>
<gene>
    <name evidence="2" type="ORF">FHR32_000289</name>
</gene>
<dbReference type="EMBL" id="JACHJU010000001">
    <property type="protein sequence ID" value="MBB4935984.1"/>
    <property type="molecule type" value="Genomic_DNA"/>
</dbReference>
<dbReference type="Proteomes" id="UP000534286">
    <property type="component" value="Unassembled WGS sequence"/>
</dbReference>
<evidence type="ECO:0000256" key="1">
    <source>
        <dbReference type="SAM" id="Coils"/>
    </source>
</evidence>
<sequence length="103" mass="11529">MDAGLVVGLVGAILGLLSTIYTARQTHQASQDREEREAREARLAAEDGTYRRAEAFDVGSQQRMQAEINRQAEQIHTLQRRVNRLTRQLVNAGLAPEEENELA</sequence>
<proteinExistence type="predicted"/>
<dbReference type="RefSeq" id="WP_184752265.1">
    <property type="nucleotide sequence ID" value="NZ_BAABEK010000189.1"/>
</dbReference>
<accession>A0A7W7W7F0</accession>
<dbReference type="AlphaFoldDB" id="A0A7W7W7F0"/>